<reference evidence="2" key="1">
    <citation type="journal article" date="2023" name="BMC Genomics">
        <title>Chromosome-level genome assemblies of Cutaneotrichosporon spp. (Trichosporonales, Basidiomycota) reveal imbalanced evolution between nucleotide sequences and chromosome synteny.</title>
        <authorList>
            <person name="Kobayashi Y."/>
            <person name="Kayamori A."/>
            <person name="Aoki K."/>
            <person name="Shiwa Y."/>
            <person name="Matsutani M."/>
            <person name="Fujita N."/>
            <person name="Sugita T."/>
            <person name="Iwasaki W."/>
            <person name="Tanaka N."/>
            <person name="Takashima M."/>
        </authorList>
    </citation>
    <scope>NUCLEOTIDE SEQUENCE</scope>
    <source>
        <strain evidence="2">HIS019</strain>
    </source>
</reference>
<dbReference type="GeneID" id="85498628"/>
<feature type="transmembrane region" description="Helical" evidence="1">
    <location>
        <begin position="116"/>
        <end position="136"/>
    </location>
</feature>
<keyword evidence="1" id="KW-0812">Transmembrane</keyword>
<gene>
    <name evidence="2" type="ORF">CcaverHIS019_0703390</name>
</gene>
<accession>A0AA48QYW1</accession>
<evidence type="ECO:0000313" key="2">
    <source>
        <dbReference type="EMBL" id="BEI94758.1"/>
    </source>
</evidence>
<feature type="transmembrane region" description="Helical" evidence="1">
    <location>
        <begin position="176"/>
        <end position="197"/>
    </location>
</feature>
<keyword evidence="3" id="KW-1185">Reference proteome</keyword>
<proteinExistence type="predicted"/>
<dbReference type="AlphaFoldDB" id="A0AA48QYW1"/>
<dbReference type="RefSeq" id="XP_060460023.1">
    <property type="nucleotide sequence ID" value="XM_060603761.1"/>
</dbReference>
<protein>
    <recommendedName>
        <fullName evidence="4">Transmembrane protein</fullName>
    </recommendedName>
</protein>
<name>A0AA48QYW1_9TREE</name>
<sequence length="242" mass="26790">MSRRHGSVSTQLQDWLAARSLATTIKTPLHTHLEEPIDPKNPNGRPQAEDLQLLRREPKPTSGAHNPSTATGVINFVIDAAEKLPVADFWLTLLAYPSDRVLRRAYLIRSTARTAVTLRVWIYIASLYGLGVPGAFSSWRGVSLAIAIVIALLPISALAALLRPISSALSFLAKNLWMYAALYLFLTAAFITGYATYRFFSYLDSVVKAEEVQRAPSVANKVAEELRVFRAELERLRQANGL</sequence>
<evidence type="ECO:0000256" key="1">
    <source>
        <dbReference type="SAM" id="Phobius"/>
    </source>
</evidence>
<feature type="transmembrane region" description="Helical" evidence="1">
    <location>
        <begin position="142"/>
        <end position="164"/>
    </location>
</feature>
<evidence type="ECO:0000313" key="3">
    <source>
        <dbReference type="Proteomes" id="UP001233271"/>
    </source>
</evidence>
<keyword evidence="1" id="KW-1133">Transmembrane helix</keyword>
<dbReference type="Proteomes" id="UP001233271">
    <property type="component" value="Chromosome 7b"/>
</dbReference>
<evidence type="ECO:0008006" key="4">
    <source>
        <dbReference type="Google" id="ProtNLM"/>
    </source>
</evidence>
<dbReference type="EMBL" id="AP028219">
    <property type="protein sequence ID" value="BEI94758.1"/>
    <property type="molecule type" value="Genomic_DNA"/>
</dbReference>
<organism evidence="2 3">
    <name type="scientific">Cutaneotrichosporon cavernicola</name>
    <dbReference type="NCBI Taxonomy" id="279322"/>
    <lineage>
        <taxon>Eukaryota</taxon>
        <taxon>Fungi</taxon>
        <taxon>Dikarya</taxon>
        <taxon>Basidiomycota</taxon>
        <taxon>Agaricomycotina</taxon>
        <taxon>Tremellomycetes</taxon>
        <taxon>Trichosporonales</taxon>
        <taxon>Trichosporonaceae</taxon>
        <taxon>Cutaneotrichosporon</taxon>
    </lineage>
</organism>
<dbReference type="KEGG" id="ccac:CcaHIS019_0703390"/>
<keyword evidence="1" id="KW-0472">Membrane</keyword>